<proteinExistence type="predicted"/>
<feature type="domain" description="AAA" evidence="1">
    <location>
        <begin position="21"/>
        <end position="149"/>
    </location>
</feature>
<reference evidence="3 4" key="1">
    <citation type="submission" date="2019-01" db="EMBL/GenBank/DDBJ databases">
        <title>Colonization of the human gut by bovine bacteria present in Parmesan cheese.</title>
        <authorList>
            <person name="Lugli G.A."/>
            <person name="Milani C."/>
        </authorList>
    </citation>
    <scope>NUCLEOTIDE SEQUENCE [LARGE SCALE GENOMIC DNA]</scope>
    <source>
        <strain evidence="3 4">LDELB18P1</strain>
    </source>
</reference>
<sequence>MLVPRPTYLQKLEKLANKQIIKVLTGVRRCGKSSLLQLFQQQLLADGVQPEQIQAINFEDLAFSKLTDYQELYRYLSQRLLPDQMNYIFLDEIQNVPNFEKAVDSLFIKSNVDLYITGSNAFMLSGELATLLSGRYIEIPVYPLSFKEFAQAKPDQSLQESYQQYLLRGGFPFALQLPDDESFRDYIDGVVNTVLVKDVLARKDKSDSTLVRRLAAFLTDAAGSLTSPKKIAGTLTSMGQKTTPNTVASYLELLENAFLFYRCDRFDIGRKKYLSINPKYYTVDISLRRALVGQKRPNKGSQLETIVYQELRRRGYEIYVGVMQQTEVDFVVVKDGRREYYQVSLSLDDEQTYQREVRSLRLIDDNYPKIILTEDPGHFDDQGISQVNIIDWLMGE</sequence>
<dbReference type="InterPro" id="IPR041682">
    <property type="entry name" value="AAA_14"/>
</dbReference>
<feature type="domain" description="DUF4143" evidence="2">
    <location>
        <begin position="197"/>
        <end position="343"/>
    </location>
</feature>
<dbReference type="SUPFAM" id="SSF52540">
    <property type="entry name" value="P-loop containing nucleoside triphosphate hydrolases"/>
    <property type="match status" value="1"/>
</dbReference>
<accession>A0A4Q7DY85</accession>
<dbReference type="Pfam" id="PF13635">
    <property type="entry name" value="DUF4143"/>
    <property type="match status" value="1"/>
</dbReference>
<evidence type="ECO:0000313" key="3">
    <source>
        <dbReference type="EMBL" id="RZM17398.1"/>
    </source>
</evidence>
<dbReference type="InterPro" id="IPR025420">
    <property type="entry name" value="DUF4143"/>
</dbReference>
<evidence type="ECO:0000259" key="2">
    <source>
        <dbReference type="Pfam" id="PF13635"/>
    </source>
</evidence>
<comment type="caution">
    <text evidence="3">The sequence shown here is derived from an EMBL/GenBank/DDBJ whole genome shotgun (WGS) entry which is preliminary data.</text>
</comment>
<evidence type="ECO:0000259" key="1">
    <source>
        <dbReference type="Pfam" id="PF13173"/>
    </source>
</evidence>
<dbReference type="RefSeq" id="WP_130137155.1">
    <property type="nucleotide sequence ID" value="NZ_SETI01000009.1"/>
</dbReference>
<dbReference type="InterPro" id="IPR027417">
    <property type="entry name" value="P-loop_NTPase"/>
</dbReference>
<dbReference type="EMBL" id="SETJ01000009">
    <property type="protein sequence ID" value="RZM17398.1"/>
    <property type="molecule type" value="Genomic_DNA"/>
</dbReference>
<dbReference type="Pfam" id="PF13173">
    <property type="entry name" value="AAA_14"/>
    <property type="match status" value="1"/>
</dbReference>
<dbReference type="Proteomes" id="UP000292818">
    <property type="component" value="Unassembled WGS sequence"/>
</dbReference>
<dbReference type="PANTHER" id="PTHR33295:SF20">
    <property type="entry name" value="ATPASE"/>
    <property type="match status" value="1"/>
</dbReference>
<gene>
    <name evidence="3" type="ORF">LDELB18P1_0100</name>
</gene>
<dbReference type="SMR" id="A0A4Q7DY85"/>
<name>A0A4Q7DY85_9LACO</name>
<dbReference type="PANTHER" id="PTHR33295">
    <property type="entry name" value="ATPASE"/>
    <property type="match status" value="1"/>
</dbReference>
<evidence type="ECO:0000313" key="4">
    <source>
        <dbReference type="Proteomes" id="UP000292818"/>
    </source>
</evidence>
<protein>
    <submittedName>
        <fullName evidence="3">ATPase</fullName>
    </submittedName>
</protein>
<organism evidence="3 4">
    <name type="scientific">Lactobacillus delbrueckii</name>
    <dbReference type="NCBI Taxonomy" id="1584"/>
    <lineage>
        <taxon>Bacteria</taxon>
        <taxon>Bacillati</taxon>
        <taxon>Bacillota</taxon>
        <taxon>Bacilli</taxon>
        <taxon>Lactobacillales</taxon>
        <taxon>Lactobacillaceae</taxon>
        <taxon>Lactobacillus</taxon>
    </lineage>
</organism>
<dbReference type="Gene3D" id="3.40.50.300">
    <property type="entry name" value="P-loop containing nucleotide triphosphate hydrolases"/>
    <property type="match status" value="1"/>
</dbReference>
<dbReference type="AlphaFoldDB" id="A0A4Q7DY85"/>